<name>A0A811BQL1_9VIRU</name>
<evidence type="ECO:0000313" key="1">
    <source>
        <dbReference type="EMBL" id="BCU03092.1"/>
    </source>
</evidence>
<evidence type="ECO:0000313" key="2">
    <source>
        <dbReference type="Proteomes" id="UP001253637"/>
    </source>
</evidence>
<reference evidence="1" key="1">
    <citation type="submission" date="2021-04" db="EMBL/GenBank/DDBJ databases">
        <title>Draft Genome Sequence of Pandoravirus japonicus, Isolated from the Sabaishi River of Niigata, Japan.</title>
        <authorList>
            <person name="Hosokawa N."/>
            <person name="Takahashi H."/>
            <person name="Aoki K."/>
            <person name="Takemura M."/>
        </authorList>
    </citation>
    <scope>NUCLEOTIDE SEQUENCE</scope>
</reference>
<proteinExistence type="predicted"/>
<organism evidence="1 2">
    <name type="scientific">Pandoravirus japonicus</name>
    <dbReference type="NCBI Taxonomy" id="2823154"/>
    <lineage>
        <taxon>Viruses</taxon>
        <taxon>Pandoravirus</taxon>
    </lineage>
</organism>
<dbReference type="EMBL" id="LC625835">
    <property type="protein sequence ID" value="BCU03092.1"/>
    <property type="molecule type" value="Genomic_DNA"/>
</dbReference>
<accession>A0A811BQL1</accession>
<dbReference type="Proteomes" id="UP001253637">
    <property type="component" value="Segment"/>
</dbReference>
<sequence>MGNARSTSTREPGSVAEVPSVAILLGRGGAGTGRKSIEIGMSVYDAMGLGDIHGLDALPDDIWEPACRPYAIPAHDSDPAVERALHYVRTVPRRCHVVLINRRTGYQIPMLAPDAMGLLALALHGGDSRDLIAHTDDTAARRHRAALLREMSANALALYRRRQIPLDVHESIRRLYRQVSDAQRKCDSAKS</sequence>
<protein>
    <submittedName>
        <fullName evidence="1">Uncharacterized protein</fullName>
    </submittedName>
</protein>